<dbReference type="PANTHER" id="PTHR31001">
    <property type="entry name" value="UNCHARACTERIZED TRANSCRIPTIONAL REGULATORY PROTEIN"/>
    <property type="match status" value="1"/>
</dbReference>
<protein>
    <recommendedName>
        <fullName evidence="4">Zn(2)-C6 fungal-type domain-containing protein</fullName>
    </recommendedName>
</protein>
<feature type="domain" description="Zn(2)-C6 fungal-type" evidence="4">
    <location>
        <begin position="14"/>
        <end position="45"/>
    </location>
</feature>
<dbReference type="GO" id="GO:0000981">
    <property type="term" value="F:DNA-binding transcription factor activity, RNA polymerase II-specific"/>
    <property type="evidence" value="ECO:0007669"/>
    <property type="project" value="InterPro"/>
</dbReference>
<dbReference type="GO" id="GO:0005634">
    <property type="term" value="C:nucleus"/>
    <property type="evidence" value="ECO:0007669"/>
    <property type="project" value="UniProtKB-SubCell"/>
</dbReference>
<accession>A0A6A6C150</accession>
<evidence type="ECO:0000256" key="2">
    <source>
        <dbReference type="ARBA" id="ARBA00022723"/>
    </source>
</evidence>
<dbReference type="Proteomes" id="UP000799537">
    <property type="component" value="Unassembled WGS sequence"/>
</dbReference>
<dbReference type="GeneID" id="54567846"/>
<dbReference type="GO" id="GO:0006351">
    <property type="term" value="P:DNA-templated transcription"/>
    <property type="evidence" value="ECO:0007669"/>
    <property type="project" value="InterPro"/>
</dbReference>
<dbReference type="Pfam" id="PF00172">
    <property type="entry name" value="Zn_clus"/>
    <property type="match status" value="1"/>
</dbReference>
<dbReference type="GO" id="GO:0003677">
    <property type="term" value="F:DNA binding"/>
    <property type="evidence" value="ECO:0007669"/>
    <property type="project" value="InterPro"/>
</dbReference>
<dbReference type="PROSITE" id="PS50048">
    <property type="entry name" value="ZN2_CY6_FUNGAL_2"/>
    <property type="match status" value="1"/>
</dbReference>
<dbReference type="SMART" id="SM00066">
    <property type="entry name" value="GAL4"/>
    <property type="match status" value="1"/>
</dbReference>
<evidence type="ECO:0000256" key="3">
    <source>
        <dbReference type="ARBA" id="ARBA00023242"/>
    </source>
</evidence>
<evidence type="ECO:0000259" key="4">
    <source>
        <dbReference type="PROSITE" id="PS50048"/>
    </source>
</evidence>
<dbReference type="Pfam" id="PF04082">
    <property type="entry name" value="Fungal_trans"/>
    <property type="match status" value="1"/>
</dbReference>
<dbReference type="RefSeq" id="XP_033660325.1">
    <property type="nucleotide sequence ID" value="XM_033814574.1"/>
</dbReference>
<dbReference type="CDD" id="cd12148">
    <property type="entry name" value="fungal_TF_MHR"/>
    <property type="match status" value="1"/>
</dbReference>
<sequence>MSTGLSRRNGKAASCEPCRKAKIRCDHQKPCGRCTSRGLTARCIYHPAPLTRPRRPGSGQILDFTSATYQWDVGNNPSPTGHEAVNHPITPASGLSDGLPLRMTWPSRAVPTYRQGQQPPQLLNTISSDGAEAENLQTVKYVLSQLRHFGFLDHLIVEYGYHAQAILVPSPIIRAIVNELRTTSASLAIEDFDDHSEKLNSLARLVLSNSSKPVQYPTRDFGVAEFVSFYTGENLRLETMGLIYAITVRAFLLGLAGDDHKREDFVHEMCTTSFVCLRLGRELCTDISDMQAFLSFEDHRRTSVTEGDATPAVWRKLGEAITDIYAAGIHREKNNSKLPFFLAECRRKVYAHLFRSDKFIATLMELPPRMIRRYSDTRLPLNLTDDELLAAANEQEARRMLTPDGWNIDNVHMPTTWTRARCMLAENQEEILDHLNRPIDAGSAARLHGVLDQSYKRWDSLPEHTHYSRECWNNGISMPICLMLSTLRQAFLQGIFSIYRTLEPIEPSCSAEMLKVSMDIVMTAHDVGRNLNRAIFLRYDFPYVVLYYGLPAAGVLVNALLEVARSKGTQSLPDGLNRAFIIRQLSVFISHLESIYNPGDPNYTICLNAAKAISRTLDDALDISSAASTTVNSTAGPQTPASNNDVGATLASAMPLMLNNERNGMELDILSSNGLDGFDFATWMKDIDWTGTGGEWSNL</sequence>
<dbReference type="InterPro" id="IPR036864">
    <property type="entry name" value="Zn2-C6_fun-type_DNA-bd_sf"/>
</dbReference>
<gene>
    <name evidence="5" type="ORF">M409DRAFT_60785</name>
</gene>
<evidence type="ECO:0000313" key="5">
    <source>
        <dbReference type="EMBL" id="KAF2159436.1"/>
    </source>
</evidence>
<dbReference type="GO" id="GO:0008270">
    <property type="term" value="F:zinc ion binding"/>
    <property type="evidence" value="ECO:0007669"/>
    <property type="project" value="InterPro"/>
</dbReference>
<keyword evidence="3" id="KW-0539">Nucleus</keyword>
<reference evidence="5" key="1">
    <citation type="journal article" date="2020" name="Stud. Mycol.">
        <title>101 Dothideomycetes genomes: a test case for predicting lifestyles and emergence of pathogens.</title>
        <authorList>
            <person name="Haridas S."/>
            <person name="Albert R."/>
            <person name="Binder M."/>
            <person name="Bloem J."/>
            <person name="Labutti K."/>
            <person name="Salamov A."/>
            <person name="Andreopoulos B."/>
            <person name="Baker S."/>
            <person name="Barry K."/>
            <person name="Bills G."/>
            <person name="Bluhm B."/>
            <person name="Cannon C."/>
            <person name="Castanera R."/>
            <person name="Culley D."/>
            <person name="Daum C."/>
            <person name="Ezra D."/>
            <person name="Gonzalez J."/>
            <person name="Henrissat B."/>
            <person name="Kuo A."/>
            <person name="Liang C."/>
            <person name="Lipzen A."/>
            <person name="Lutzoni F."/>
            <person name="Magnuson J."/>
            <person name="Mondo S."/>
            <person name="Nolan M."/>
            <person name="Ohm R."/>
            <person name="Pangilinan J."/>
            <person name="Park H.-J."/>
            <person name="Ramirez L."/>
            <person name="Alfaro M."/>
            <person name="Sun H."/>
            <person name="Tritt A."/>
            <person name="Yoshinaga Y."/>
            <person name="Zwiers L.-H."/>
            <person name="Turgeon B."/>
            <person name="Goodwin S."/>
            <person name="Spatafora J."/>
            <person name="Crous P."/>
            <person name="Grigoriev I."/>
        </authorList>
    </citation>
    <scope>NUCLEOTIDE SEQUENCE</scope>
    <source>
        <strain evidence="5">ATCC 36951</strain>
    </source>
</reference>
<keyword evidence="2" id="KW-0479">Metal-binding</keyword>
<organism evidence="5 6">
    <name type="scientific">Zasmidium cellare ATCC 36951</name>
    <dbReference type="NCBI Taxonomy" id="1080233"/>
    <lineage>
        <taxon>Eukaryota</taxon>
        <taxon>Fungi</taxon>
        <taxon>Dikarya</taxon>
        <taxon>Ascomycota</taxon>
        <taxon>Pezizomycotina</taxon>
        <taxon>Dothideomycetes</taxon>
        <taxon>Dothideomycetidae</taxon>
        <taxon>Mycosphaerellales</taxon>
        <taxon>Mycosphaerellaceae</taxon>
        <taxon>Zasmidium</taxon>
    </lineage>
</organism>
<comment type="subcellular location">
    <subcellularLocation>
        <location evidence="1">Nucleus</location>
    </subcellularLocation>
</comment>
<evidence type="ECO:0000256" key="1">
    <source>
        <dbReference type="ARBA" id="ARBA00004123"/>
    </source>
</evidence>
<evidence type="ECO:0000313" key="6">
    <source>
        <dbReference type="Proteomes" id="UP000799537"/>
    </source>
</evidence>
<dbReference type="InterPro" id="IPR007219">
    <property type="entry name" value="XnlR_reg_dom"/>
</dbReference>
<dbReference type="OrthoDB" id="4898680at2759"/>
<dbReference type="CDD" id="cd00067">
    <property type="entry name" value="GAL4"/>
    <property type="match status" value="1"/>
</dbReference>
<dbReference type="InterPro" id="IPR050613">
    <property type="entry name" value="Sec_Metabolite_Reg"/>
</dbReference>
<dbReference type="EMBL" id="ML993637">
    <property type="protein sequence ID" value="KAF2159436.1"/>
    <property type="molecule type" value="Genomic_DNA"/>
</dbReference>
<dbReference type="PANTHER" id="PTHR31001:SF40">
    <property type="entry name" value="ZN(II)2CYS6 TRANSCRIPTION FACTOR (EUROFUNG)"/>
    <property type="match status" value="1"/>
</dbReference>
<proteinExistence type="predicted"/>
<name>A0A6A6C150_ZASCE</name>
<dbReference type="SUPFAM" id="SSF57701">
    <property type="entry name" value="Zn2/Cys6 DNA-binding domain"/>
    <property type="match status" value="1"/>
</dbReference>
<keyword evidence="6" id="KW-1185">Reference proteome</keyword>
<dbReference type="AlphaFoldDB" id="A0A6A6C150"/>
<dbReference type="InterPro" id="IPR001138">
    <property type="entry name" value="Zn2Cys6_DnaBD"/>
</dbReference>
<dbReference type="Gene3D" id="4.10.240.10">
    <property type="entry name" value="Zn(2)-C6 fungal-type DNA-binding domain"/>
    <property type="match status" value="1"/>
</dbReference>
<dbReference type="PROSITE" id="PS00463">
    <property type="entry name" value="ZN2_CY6_FUNGAL_1"/>
    <property type="match status" value="1"/>
</dbReference>